<evidence type="ECO:0000313" key="2">
    <source>
        <dbReference type="EMBL" id="MBM2419776.1"/>
    </source>
</evidence>
<evidence type="ECO:0000313" key="1">
    <source>
        <dbReference type="EMBL" id="MBM2415132.1"/>
    </source>
</evidence>
<dbReference type="EMBL" id="JAFBXF010000027">
    <property type="protein sequence ID" value="MBM2419776.1"/>
    <property type="molecule type" value="Genomic_DNA"/>
</dbReference>
<reference evidence="1 4" key="1">
    <citation type="submission" date="2021-01" db="EMBL/GenBank/DDBJ databases">
        <title>Diatom-associated Roseobacters Show Island Model of Population Structure.</title>
        <authorList>
            <person name="Qu L."/>
            <person name="Feng X."/>
            <person name="Chen Y."/>
            <person name="Li L."/>
            <person name="Wang X."/>
            <person name="Hu Z."/>
            <person name="Wang H."/>
            <person name="Luo H."/>
        </authorList>
    </citation>
    <scope>NUCLEOTIDE SEQUENCE</scope>
    <source>
        <strain evidence="2 4">CC28-63</strain>
        <strain evidence="1">CC28-69</strain>
    </source>
</reference>
<accession>A0A9Q2PG19</accession>
<dbReference type="AlphaFoldDB" id="A0A9Q2PG19"/>
<evidence type="ECO:0000313" key="3">
    <source>
        <dbReference type="Proteomes" id="UP000755667"/>
    </source>
</evidence>
<proteinExistence type="predicted"/>
<dbReference type="Proteomes" id="UP000755667">
    <property type="component" value="Unassembled WGS sequence"/>
</dbReference>
<dbReference type="EMBL" id="JAFBXE010000028">
    <property type="protein sequence ID" value="MBM2415132.1"/>
    <property type="molecule type" value="Genomic_DNA"/>
</dbReference>
<sequence>MQPIIHKAAIALNLNPVSAGISPSDPTFLVLNLDMSVSVFVERPSRLPFGFGKSRLVLAGKLGARATDIVRPALERKADLRVRIIEVEPAHLSRSGRAAIFVSVWGNPADIAQPKSTPAIFTRSKINDPVPPRNE</sequence>
<keyword evidence="4" id="KW-1185">Reference proteome</keyword>
<organism evidence="1 3">
    <name type="scientific">Marivita cryptomonadis</name>
    <dbReference type="NCBI Taxonomy" id="505252"/>
    <lineage>
        <taxon>Bacteria</taxon>
        <taxon>Pseudomonadati</taxon>
        <taxon>Pseudomonadota</taxon>
        <taxon>Alphaproteobacteria</taxon>
        <taxon>Rhodobacterales</taxon>
        <taxon>Roseobacteraceae</taxon>
        <taxon>Marivita</taxon>
    </lineage>
</organism>
<gene>
    <name evidence="1" type="ORF">JQX41_22745</name>
    <name evidence="2" type="ORF">JQX48_22630</name>
</gene>
<evidence type="ECO:0000313" key="4">
    <source>
        <dbReference type="Proteomes" id="UP000809440"/>
    </source>
</evidence>
<comment type="caution">
    <text evidence="1">The sequence shown here is derived from an EMBL/GenBank/DDBJ whole genome shotgun (WGS) entry which is preliminary data.</text>
</comment>
<name>A0A9Q2PG19_9RHOB</name>
<protein>
    <submittedName>
        <fullName evidence="1">Uncharacterized protein</fullName>
    </submittedName>
</protein>
<dbReference type="Proteomes" id="UP000809440">
    <property type="component" value="Unassembled WGS sequence"/>
</dbReference>
<dbReference type="RefSeq" id="WP_138487743.1">
    <property type="nucleotide sequence ID" value="NZ_JAFBWU010000028.1"/>
</dbReference>